<dbReference type="GO" id="GO:0008835">
    <property type="term" value="F:diaminohydroxyphosphoribosylaminopyrimidine deaminase activity"/>
    <property type="evidence" value="ECO:0007669"/>
    <property type="project" value="UniProtKB-EC"/>
</dbReference>
<protein>
    <recommendedName>
        <fullName evidence="12">Riboflavin biosynthesis protein RibD</fullName>
    </recommendedName>
    <domain>
        <recommendedName>
            <fullName evidence="12">Diaminohydroxyphosphoribosylaminopyrimidine deaminase</fullName>
            <shortName evidence="12">DRAP deaminase</shortName>
            <ecNumber evidence="12">3.5.4.26</ecNumber>
        </recommendedName>
        <alternativeName>
            <fullName evidence="12">Riboflavin-specific deaminase</fullName>
        </alternativeName>
    </domain>
    <domain>
        <recommendedName>
            <fullName evidence="12">5-amino-6-(5-phosphoribosylamino)uracil reductase</fullName>
            <ecNumber evidence="12">1.1.1.193</ecNumber>
        </recommendedName>
        <alternativeName>
            <fullName evidence="12">HTP reductase</fullName>
        </alternativeName>
    </domain>
</protein>
<dbReference type="InterPro" id="IPR024072">
    <property type="entry name" value="DHFR-like_dom_sf"/>
</dbReference>
<organism evidence="17 18">
    <name type="scientific">Haliscomenobacter hydrossis (strain ATCC 27775 / DSM 1100 / LMG 10767 / O)</name>
    <dbReference type="NCBI Taxonomy" id="760192"/>
    <lineage>
        <taxon>Bacteria</taxon>
        <taxon>Pseudomonadati</taxon>
        <taxon>Bacteroidota</taxon>
        <taxon>Saprospiria</taxon>
        <taxon>Saprospirales</taxon>
        <taxon>Haliscomenobacteraceae</taxon>
        <taxon>Haliscomenobacter</taxon>
    </lineage>
</organism>
<dbReference type="InterPro" id="IPR004794">
    <property type="entry name" value="Eubact_RibD"/>
</dbReference>
<dbReference type="UniPathway" id="UPA00275">
    <property type="reaction ID" value="UER00401"/>
</dbReference>
<dbReference type="KEGG" id="hhy:Halhy_0071"/>
<evidence type="ECO:0000256" key="11">
    <source>
        <dbReference type="ARBA" id="ARBA00023268"/>
    </source>
</evidence>
<comment type="catalytic activity">
    <reaction evidence="12">
        <text>5-amino-6-(5-phospho-D-ribitylamino)uracil + NADP(+) = 5-amino-6-(5-phospho-D-ribosylamino)uracil + NADPH + H(+)</text>
        <dbReference type="Rhea" id="RHEA:17845"/>
        <dbReference type="ChEBI" id="CHEBI:15378"/>
        <dbReference type="ChEBI" id="CHEBI:57783"/>
        <dbReference type="ChEBI" id="CHEBI:58349"/>
        <dbReference type="ChEBI" id="CHEBI:58421"/>
        <dbReference type="ChEBI" id="CHEBI:58453"/>
        <dbReference type="EC" id="1.1.1.193"/>
    </reaction>
</comment>
<dbReference type="GO" id="GO:0008270">
    <property type="term" value="F:zinc ion binding"/>
    <property type="evidence" value="ECO:0007669"/>
    <property type="project" value="InterPro"/>
</dbReference>
<feature type="binding site" evidence="14">
    <location>
        <position position="202"/>
    </location>
    <ligand>
        <name>NADP(+)</name>
        <dbReference type="ChEBI" id="CHEBI:58349"/>
    </ligand>
</feature>
<feature type="binding site" evidence="15">
    <location>
        <position position="52"/>
    </location>
    <ligand>
        <name>Zn(2+)</name>
        <dbReference type="ChEBI" id="CHEBI:29105"/>
        <note>catalytic</note>
    </ligand>
</feature>
<feature type="binding site" evidence="14">
    <location>
        <position position="210"/>
    </location>
    <ligand>
        <name>substrate</name>
    </ligand>
</feature>
<dbReference type="EMBL" id="CP002691">
    <property type="protein sequence ID" value="AEE47985.1"/>
    <property type="molecule type" value="Genomic_DNA"/>
</dbReference>
<comment type="function">
    <text evidence="1 12">Converts 2,5-diamino-6-(ribosylamino)-4(3h)-pyrimidinone 5'-phosphate into 5-amino-6-(ribosylamino)-2,4(1h,3h)-pyrimidinedione 5'-phosphate.</text>
</comment>
<dbReference type="SUPFAM" id="SSF53927">
    <property type="entry name" value="Cytidine deaminase-like"/>
    <property type="match status" value="1"/>
</dbReference>
<dbReference type="STRING" id="760192.Halhy_0071"/>
<reference key="2">
    <citation type="submission" date="2011-04" db="EMBL/GenBank/DDBJ databases">
        <title>Complete sequence of chromosome of Haliscomenobacter hydrossis DSM 1100.</title>
        <authorList>
            <consortium name="US DOE Joint Genome Institute (JGI-PGF)"/>
            <person name="Lucas S."/>
            <person name="Han J."/>
            <person name="Lapidus A."/>
            <person name="Bruce D."/>
            <person name="Goodwin L."/>
            <person name="Pitluck S."/>
            <person name="Peters L."/>
            <person name="Kyrpides N."/>
            <person name="Mavromatis K."/>
            <person name="Ivanova N."/>
            <person name="Ovchinnikova G."/>
            <person name="Pagani I."/>
            <person name="Daligault H."/>
            <person name="Detter J.C."/>
            <person name="Han C."/>
            <person name="Land M."/>
            <person name="Hauser L."/>
            <person name="Markowitz V."/>
            <person name="Cheng J.-F."/>
            <person name="Hugenholtz P."/>
            <person name="Woyke T."/>
            <person name="Wu D."/>
            <person name="Verbarg S."/>
            <person name="Frueling A."/>
            <person name="Brambilla E."/>
            <person name="Klenk H.-P."/>
            <person name="Eisen J.A."/>
        </authorList>
    </citation>
    <scope>NUCLEOTIDE SEQUENCE</scope>
    <source>
        <strain>DSM 1100</strain>
    </source>
</reference>
<reference evidence="17 18" key="1">
    <citation type="journal article" date="2011" name="Stand. Genomic Sci.">
        <title>Complete genome sequence of Haliscomenobacter hydrossis type strain (O).</title>
        <authorList>
            <consortium name="US DOE Joint Genome Institute (JGI-PGF)"/>
            <person name="Daligault H."/>
            <person name="Lapidus A."/>
            <person name="Zeytun A."/>
            <person name="Nolan M."/>
            <person name="Lucas S."/>
            <person name="Del Rio T.G."/>
            <person name="Tice H."/>
            <person name="Cheng J.F."/>
            <person name="Tapia R."/>
            <person name="Han C."/>
            <person name="Goodwin L."/>
            <person name="Pitluck S."/>
            <person name="Liolios K."/>
            <person name="Pagani I."/>
            <person name="Ivanova N."/>
            <person name="Huntemann M."/>
            <person name="Mavromatis K."/>
            <person name="Mikhailova N."/>
            <person name="Pati A."/>
            <person name="Chen A."/>
            <person name="Palaniappan K."/>
            <person name="Land M."/>
            <person name="Hauser L."/>
            <person name="Brambilla E.M."/>
            <person name="Rohde M."/>
            <person name="Verbarg S."/>
            <person name="Goker M."/>
            <person name="Bristow J."/>
            <person name="Eisen J.A."/>
            <person name="Markowitz V."/>
            <person name="Hugenholtz P."/>
            <person name="Kyrpides N.C."/>
            <person name="Klenk H.P."/>
            <person name="Woyke T."/>
        </authorList>
    </citation>
    <scope>NUCLEOTIDE SEQUENCE [LARGE SCALE GENOMIC DNA]</scope>
    <source>
        <strain evidence="18">ATCC 27775 / DSM 1100 / LMG 10767 / O</strain>
    </source>
</reference>
<dbReference type="InterPro" id="IPR016192">
    <property type="entry name" value="APOBEC/CMP_deaminase_Zn-bd"/>
</dbReference>
<keyword evidence="6 12" id="KW-0686">Riboflavin biosynthesis</keyword>
<evidence type="ECO:0000256" key="5">
    <source>
        <dbReference type="ARBA" id="ARBA00007417"/>
    </source>
</evidence>
<evidence type="ECO:0000256" key="9">
    <source>
        <dbReference type="ARBA" id="ARBA00022857"/>
    </source>
</evidence>
<evidence type="ECO:0000256" key="2">
    <source>
        <dbReference type="ARBA" id="ARBA00004882"/>
    </source>
</evidence>
<comment type="pathway">
    <text evidence="2 12">Cofactor biosynthesis; riboflavin biosynthesis; 5-amino-6-(D-ribitylamino)uracil from GTP: step 2/4.</text>
</comment>
<dbReference type="PANTHER" id="PTHR38011:SF7">
    <property type="entry name" value="2,5-DIAMINO-6-RIBOSYLAMINO-4(3H)-PYRIMIDINONE 5'-PHOSPHATE REDUCTASE"/>
    <property type="match status" value="1"/>
</dbReference>
<dbReference type="InterPro" id="IPR002125">
    <property type="entry name" value="CMP_dCMP_dom"/>
</dbReference>
<dbReference type="InterPro" id="IPR002734">
    <property type="entry name" value="RibDG_C"/>
</dbReference>
<evidence type="ECO:0000256" key="4">
    <source>
        <dbReference type="ARBA" id="ARBA00005259"/>
    </source>
</evidence>
<dbReference type="OrthoDB" id="9800865at2"/>
<dbReference type="CDD" id="cd01284">
    <property type="entry name" value="Riboflavin_deaminase-reductase"/>
    <property type="match status" value="1"/>
</dbReference>
<comment type="catalytic activity">
    <reaction evidence="12">
        <text>2,5-diamino-6-hydroxy-4-(5-phosphoribosylamino)-pyrimidine + H2O + H(+) = 5-amino-6-(5-phospho-D-ribosylamino)uracil + NH4(+)</text>
        <dbReference type="Rhea" id="RHEA:21868"/>
        <dbReference type="ChEBI" id="CHEBI:15377"/>
        <dbReference type="ChEBI" id="CHEBI:15378"/>
        <dbReference type="ChEBI" id="CHEBI:28938"/>
        <dbReference type="ChEBI" id="CHEBI:58453"/>
        <dbReference type="ChEBI" id="CHEBI:58614"/>
        <dbReference type="EC" id="3.5.4.26"/>
    </reaction>
</comment>
<dbReference type="SUPFAM" id="SSF53597">
    <property type="entry name" value="Dihydrofolate reductase-like"/>
    <property type="match status" value="1"/>
</dbReference>
<dbReference type="EC" id="1.1.1.193" evidence="12"/>
<dbReference type="PROSITE" id="PS51747">
    <property type="entry name" value="CYT_DCMP_DEAMINASES_2"/>
    <property type="match status" value="1"/>
</dbReference>
<feature type="binding site" evidence="14">
    <location>
        <position position="190"/>
    </location>
    <ligand>
        <name>substrate</name>
    </ligand>
</feature>
<dbReference type="InterPro" id="IPR016193">
    <property type="entry name" value="Cytidine_deaminase-like"/>
</dbReference>
<evidence type="ECO:0000259" key="16">
    <source>
        <dbReference type="PROSITE" id="PS51747"/>
    </source>
</evidence>
<keyword evidence="8 12" id="KW-0862">Zinc</keyword>
<dbReference type="eggNOG" id="COG0117">
    <property type="taxonomic scope" value="Bacteria"/>
</dbReference>
<keyword evidence="7 12" id="KW-0479">Metal-binding</keyword>
<feature type="binding site" evidence="15">
    <location>
        <position position="81"/>
    </location>
    <ligand>
        <name>Zn(2+)</name>
        <dbReference type="ChEBI" id="CHEBI:29105"/>
        <note>catalytic</note>
    </ligand>
</feature>
<dbReference type="PANTHER" id="PTHR38011">
    <property type="entry name" value="DIHYDROFOLATE REDUCTASE FAMILY PROTEIN (AFU_ORTHOLOGUE AFUA_8G06820)"/>
    <property type="match status" value="1"/>
</dbReference>
<dbReference type="Proteomes" id="UP000008461">
    <property type="component" value="Chromosome"/>
</dbReference>
<dbReference type="Gene3D" id="3.40.430.10">
    <property type="entry name" value="Dihydrofolate Reductase, subunit A"/>
    <property type="match status" value="1"/>
</dbReference>
<dbReference type="AlphaFoldDB" id="F4KSM1"/>
<evidence type="ECO:0000313" key="18">
    <source>
        <dbReference type="Proteomes" id="UP000008461"/>
    </source>
</evidence>
<keyword evidence="9 12" id="KW-0521">NADP</keyword>
<evidence type="ECO:0000256" key="7">
    <source>
        <dbReference type="ARBA" id="ARBA00022723"/>
    </source>
</evidence>
<dbReference type="GO" id="GO:0009231">
    <property type="term" value="P:riboflavin biosynthetic process"/>
    <property type="evidence" value="ECO:0007669"/>
    <property type="project" value="UniProtKB-UniPathway"/>
</dbReference>
<sequence length="351" mass="39099">MVKDINRYITRCFDLARMGAGSVSPNPMVGAVLVYDNKIIGEGYHQKYGGAHAEVNALASVSLSNRPLIPESTLYVSLEPCCIFGKTPPCTNLIIQEKIPRVVISCLDLTPEVKGRGVELLRAHGIEVTTGVLEKEGQALAATRNVSVSQQRPYVILKMAITSNGYFAPLDRSQFWITQTLTKRLVHRWRMESDAILVGTTTALMDDPQLDNRLYYGKSPLRIVLDRRLQLPNSLKVFSDGQPTLIITEREKSINSASHLHYLSMNFGETFWPDLLAILWREYKLGVILVEGGQKVLSSLIDTGLWDEARVLIGQKSLTVGIPSPTLPGSPEKNLKLGFDELKIYQHVQRS</sequence>
<feature type="binding site" evidence="14">
    <location>
        <position position="160"/>
    </location>
    <ligand>
        <name>NADP(+)</name>
        <dbReference type="ChEBI" id="CHEBI:58349"/>
    </ligand>
</feature>
<evidence type="ECO:0000256" key="3">
    <source>
        <dbReference type="ARBA" id="ARBA00004910"/>
    </source>
</evidence>
<dbReference type="PIRSF" id="PIRSF006769">
    <property type="entry name" value="RibD"/>
    <property type="match status" value="1"/>
</dbReference>
<dbReference type="GO" id="GO:0008703">
    <property type="term" value="F:5-amino-6-(5-phosphoribosylamino)uracil reductase activity"/>
    <property type="evidence" value="ECO:0007669"/>
    <property type="project" value="UniProtKB-EC"/>
</dbReference>
<evidence type="ECO:0000256" key="8">
    <source>
        <dbReference type="ARBA" id="ARBA00022833"/>
    </source>
</evidence>
<comment type="cofactor">
    <cofactor evidence="12 15">
        <name>Zn(2+)</name>
        <dbReference type="ChEBI" id="CHEBI:29105"/>
    </cofactor>
    <text evidence="12 15">Binds 1 zinc ion.</text>
</comment>
<name>F4KSM1_HALH1</name>
<keyword evidence="11" id="KW-0511">Multifunctional enzyme</keyword>
<evidence type="ECO:0000313" key="17">
    <source>
        <dbReference type="EMBL" id="AEE47985.1"/>
    </source>
</evidence>
<evidence type="ECO:0000256" key="15">
    <source>
        <dbReference type="PIRSR" id="PIRSR006769-3"/>
    </source>
</evidence>
<feature type="active site" description="Proton donor" evidence="13">
    <location>
        <position position="54"/>
    </location>
</feature>
<proteinExistence type="inferred from homology"/>
<evidence type="ECO:0000256" key="13">
    <source>
        <dbReference type="PIRSR" id="PIRSR006769-1"/>
    </source>
</evidence>
<gene>
    <name evidence="17" type="ordered locus">Halhy_0071</name>
</gene>
<evidence type="ECO:0000256" key="14">
    <source>
        <dbReference type="PIRSR" id="PIRSR006769-2"/>
    </source>
</evidence>
<feature type="domain" description="CMP/dCMP-type deaminase" evidence="16">
    <location>
        <begin position="3"/>
        <end position="129"/>
    </location>
</feature>
<feature type="binding site" evidence="15">
    <location>
        <position position="90"/>
    </location>
    <ligand>
        <name>Zn(2+)</name>
        <dbReference type="ChEBI" id="CHEBI:29105"/>
        <note>catalytic</note>
    </ligand>
</feature>
<accession>F4KSM1</accession>
<dbReference type="InterPro" id="IPR050765">
    <property type="entry name" value="Riboflavin_Biosynth_HTPR"/>
</dbReference>
<evidence type="ECO:0000256" key="1">
    <source>
        <dbReference type="ARBA" id="ARBA00002151"/>
    </source>
</evidence>
<keyword evidence="12 17" id="KW-0378">Hydrolase</keyword>
<feature type="binding site" evidence="14">
    <location>
        <position position="291"/>
    </location>
    <ligand>
        <name>substrate</name>
    </ligand>
</feature>
<comment type="pathway">
    <text evidence="3 12">Cofactor biosynthesis; riboflavin biosynthesis; 5-amino-6-(D-ribitylamino)uracil from GTP: step 3/4.</text>
</comment>
<feature type="binding site" evidence="14">
    <location>
        <position position="213"/>
    </location>
    <ligand>
        <name>substrate</name>
    </ligand>
</feature>
<dbReference type="EC" id="3.5.4.26" evidence="12"/>
<dbReference type="NCBIfam" id="TIGR00326">
    <property type="entry name" value="eubact_ribD"/>
    <property type="match status" value="1"/>
</dbReference>
<feature type="binding site" evidence="14">
    <location>
        <position position="206"/>
    </location>
    <ligand>
        <name>substrate</name>
    </ligand>
</feature>
<dbReference type="RefSeq" id="WP_013762549.1">
    <property type="nucleotide sequence ID" value="NC_015510.1"/>
</dbReference>
<keyword evidence="18" id="KW-1185">Reference proteome</keyword>
<feature type="binding site" evidence="14">
    <location>
        <position position="176"/>
    </location>
    <ligand>
        <name>NADP(+)</name>
        <dbReference type="ChEBI" id="CHEBI:58349"/>
    </ligand>
</feature>
<dbReference type="Pfam" id="PF00383">
    <property type="entry name" value="dCMP_cyt_deam_1"/>
    <property type="match status" value="1"/>
</dbReference>
<dbReference type="PROSITE" id="PS00903">
    <property type="entry name" value="CYT_DCMP_DEAMINASES_1"/>
    <property type="match status" value="1"/>
</dbReference>
<keyword evidence="10 12" id="KW-0560">Oxidoreductase</keyword>
<dbReference type="Pfam" id="PF01872">
    <property type="entry name" value="RibD_C"/>
    <property type="match status" value="1"/>
</dbReference>
<evidence type="ECO:0000256" key="12">
    <source>
        <dbReference type="PIRNR" id="PIRNR006769"/>
    </source>
</evidence>
<feature type="binding site" evidence="14">
    <location>
        <begin position="293"/>
        <end position="299"/>
    </location>
    <ligand>
        <name>NADP(+)</name>
        <dbReference type="ChEBI" id="CHEBI:58349"/>
    </ligand>
</feature>
<dbReference type="Gene3D" id="3.40.140.10">
    <property type="entry name" value="Cytidine Deaminase, domain 2"/>
    <property type="match status" value="1"/>
</dbReference>
<dbReference type="eggNOG" id="COG1985">
    <property type="taxonomic scope" value="Bacteria"/>
</dbReference>
<comment type="similarity">
    <text evidence="5 12">In the C-terminal section; belongs to the HTP reductase family.</text>
</comment>
<comment type="similarity">
    <text evidence="4 12">In the N-terminal section; belongs to the cytidine and deoxycytidylate deaminase family.</text>
</comment>
<evidence type="ECO:0000256" key="6">
    <source>
        <dbReference type="ARBA" id="ARBA00022619"/>
    </source>
</evidence>
<dbReference type="HOGENOM" id="CLU_036590_1_1_10"/>
<evidence type="ECO:0000256" key="10">
    <source>
        <dbReference type="ARBA" id="ARBA00023002"/>
    </source>
</evidence>